<dbReference type="EMBL" id="KB456263">
    <property type="protein sequence ID" value="EMF13300.1"/>
    <property type="molecule type" value="Genomic_DNA"/>
</dbReference>
<dbReference type="OrthoDB" id="3260408at2759"/>
<accession>M3D531</accession>
<dbReference type="STRING" id="692275.M3D531"/>
<proteinExistence type="predicted"/>
<evidence type="ECO:0000313" key="2">
    <source>
        <dbReference type="EMBL" id="EMF13300.1"/>
    </source>
</evidence>
<name>M3D531_SPHMS</name>
<keyword evidence="3" id="KW-1185">Reference proteome</keyword>
<evidence type="ECO:0000313" key="3">
    <source>
        <dbReference type="Proteomes" id="UP000016931"/>
    </source>
</evidence>
<dbReference type="GeneID" id="27902191"/>
<protein>
    <submittedName>
        <fullName evidence="2">Uncharacterized protein</fullName>
    </submittedName>
</protein>
<dbReference type="OMA" id="GVAHARY"/>
<organism evidence="2 3">
    <name type="scientific">Sphaerulina musiva (strain SO2202)</name>
    <name type="common">Poplar stem canker fungus</name>
    <name type="synonym">Septoria musiva</name>
    <dbReference type="NCBI Taxonomy" id="692275"/>
    <lineage>
        <taxon>Eukaryota</taxon>
        <taxon>Fungi</taxon>
        <taxon>Dikarya</taxon>
        <taxon>Ascomycota</taxon>
        <taxon>Pezizomycotina</taxon>
        <taxon>Dothideomycetes</taxon>
        <taxon>Dothideomycetidae</taxon>
        <taxon>Mycosphaerellales</taxon>
        <taxon>Mycosphaerellaceae</taxon>
        <taxon>Sphaerulina</taxon>
    </lineage>
</organism>
<dbReference type="PANTHER" id="PTHR23242:SF9">
    <property type="entry name" value="TRANSCRIPTION FACTOR HOXA13"/>
    <property type="match status" value="1"/>
</dbReference>
<sequence>MGSEATTLTYSRPSTKADKVVAMNGPNGSIQQVHPHRSSRSKRKARSWRGYLADKGLKIFVWYALYTIVFTCPRSQNDITDDTNQICKNYLPARDFILPHAQPYYDQHLAPYVQRAQPYYDLVNEKAYKPGYAAYQTYAAPRVSQAKSLGLQQWEQTVKPQLDLAQQQVDKQYQQTLAPHVKKATDVVQPYYDGLVNSASDIWQLELEPVYRKTAPYAHKVYQQGQAFAIQTALPQAQYVGNAAYSFWARNIWPRIRILYGENVEPQLMRITERLGRYKDGKKLEAEIHSVEASSKMSKSSASAESMASSIASTLSEATESPSSAASVAVSSTPTPSADPAIQFQEDLKSWEEISHKAAEEGSEDLGERIQDITAQQVKSANSVGSALVTQLEATSASALEGVKSRIQSIVKSLPEYPEDKDLAAANEHLVQAVRSAGQSIKQKAQAVREWRQTRQTETESLVGKALQSTLETIDSIRELRLTEIGRKYASSSLPHKEWSKYNDIKKATQTWRNDVEKAAREHKGLVDATSAVEEIEQIAMGIAEDSAKELARLKKSGQWKIAADDASDDFETKTVPPPVRKAKDYIVEQAASLSEQVIGSSTGSIESATSAVAQQASQAASQASEAVYGSAGSAESVASLWSSVTSSLSEQAISAPTGSVESATSQAKQSYSSVASHGSDSVSVVASSASSMVFGESSLSDTIRQAASSVSSAVVGESSLADTVSSVASQASSSASNLASQASSSASSVVVGESSLTDTIKEAVSSASSAVVGESSFTDSVADALSSATESAKSVSPQLASIIAAQRDQAQEVIEQATDSVSSLVSSATHTPIASSISSSASSVVSAASSTAASIYNDLPEAEEIAHQPRKVFGGAMAQELKEPREPILEGDYGDVVDTGDLGGNDRGESIQQIIQNAYKAAAPTEGSLESASSLYSNAISQASSQYDVVKSYISAQISGTPLPVQQQVLENAGAAYSSAITAASYAAYGTPITAAPLAAASSAYNQALNEASKSYASVQSRISSAIYVAGTAEPAHQQVLSSAQSAYSSALTAASYAAYGTPVTAAPLAAASSAYSSAALEASRHYNAVRSRVSAQVSGTPEPVQEQMFASAESAYSGALQAASSRYYSAFPTQNYFESISSVASSRLADGVSLAQEQYQQAKIAVGAQPTPAHRQYISSAQAAYYQALGLAHGRYTEFMDAASSVIAPTPTATGYQKSVEDALSAARSAYTAYTSEASSKYESLLDMASSAASAQSTGVEKGTLAHLQEQMADAVALASSKLADASTSVSSAYAAPVPTEKPLASQASENWEALISKASEQVYGAPPPFTAQAYSYATEYAGSVTEAAAHATAAAAAQFEQVQALFSELIVGKEADFTASVYSRLQSAYATAAPALASQVSSYASDSYDSISSVVSAAFIPPTQVPTILEQVQEQLNAAVNAASVQAYGTEKGRLQQATEAAASMYSDATSRGSEAIYGTPAPYVAVAQSSVLNIGASASSAISAAIFGGPTPTLEAAGNAAASVASSIQSKAAVQASSASAAVSSAIYGEEQTYMEGVQSQLSAAMASASSKIAAFGGDAGSAMSDAVSTASSVAEQAASSVSSAVTAATERVKDEL</sequence>
<feature type="compositionally biased region" description="Basic residues" evidence="1">
    <location>
        <begin position="34"/>
        <end position="45"/>
    </location>
</feature>
<dbReference type="RefSeq" id="XP_016761421.1">
    <property type="nucleotide sequence ID" value="XM_016905054.1"/>
</dbReference>
<feature type="region of interest" description="Disordered" evidence="1">
    <location>
        <begin position="25"/>
        <end position="45"/>
    </location>
</feature>
<evidence type="ECO:0000256" key="1">
    <source>
        <dbReference type="SAM" id="MobiDB-lite"/>
    </source>
</evidence>
<dbReference type="PANTHER" id="PTHR23242">
    <property type="entry name" value="TRANSCRIPTION FACTOR HOXA13"/>
    <property type="match status" value="1"/>
</dbReference>
<dbReference type="eggNOG" id="ENOG502SGAD">
    <property type="taxonomic scope" value="Eukaryota"/>
</dbReference>
<reference evidence="2 3" key="1">
    <citation type="journal article" date="2012" name="PLoS Pathog.">
        <title>Diverse lifestyles and strategies of plant pathogenesis encoded in the genomes of eighteen Dothideomycetes fungi.</title>
        <authorList>
            <person name="Ohm R.A."/>
            <person name="Feau N."/>
            <person name="Henrissat B."/>
            <person name="Schoch C.L."/>
            <person name="Horwitz B.A."/>
            <person name="Barry K.W."/>
            <person name="Condon B.J."/>
            <person name="Copeland A.C."/>
            <person name="Dhillon B."/>
            <person name="Glaser F."/>
            <person name="Hesse C.N."/>
            <person name="Kosti I."/>
            <person name="LaButti K."/>
            <person name="Lindquist E.A."/>
            <person name="Lucas S."/>
            <person name="Salamov A.A."/>
            <person name="Bradshaw R.E."/>
            <person name="Ciuffetti L."/>
            <person name="Hamelin R.C."/>
            <person name="Kema G.H.J."/>
            <person name="Lawrence C."/>
            <person name="Scott J.A."/>
            <person name="Spatafora J.W."/>
            <person name="Turgeon B.G."/>
            <person name="de Wit P.J.G.M."/>
            <person name="Zhong S."/>
            <person name="Goodwin S.B."/>
            <person name="Grigoriev I.V."/>
        </authorList>
    </citation>
    <scope>NUCLEOTIDE SEQUENCE [LARGE SCALE GENOMIC DNA]</scope>
    <source>
        <strain evidence="2 3">SO2202</strain>
    </source>
</reference>
<gene>
    <name evidence="2" type="ORF">SEPMUDRAFT_148646</name>
</gene>
<dbReference type="Proteomes" id="UP000016931">
    <property type="component" value="Unassembled WGS sequence"/>
</dbReference>
<dbReference type="HOGENOM" id="CLU_005461_1_0_1"/>